<sequence>MNGDRFFEKAARLDGAIEGDPQATIDTVVQLLEDHSLRAYFFGRLDKPEWLGPLRERGFFDSPPGPVVADGTVRFPPWPEGGYLARVAVSATEPVLEIALSMPETANVRVQEDLANIALALPPRLSARLVPKATSWLEMLDAPSRTIVPNTLGDLLAHLTGGGEIDAALDLARNLLALRAEDRSIGDLTFTDPRPRFDVWDYQQILKENMPNLVSSARERTLSLLCDVLEDAARISRCGHDFDESESRPYWDGFHVQRPAIEDHRQNEPYGLIDALVTATRDAAEQLIAEGEASVWSLVGMLDRRGWQIFDRLALHLLWRFPEAAPDLVAERLTDRRRFDDPGSRHEYDLLAWRCFAVLDPADKRTILGWIDEGPDLERWRSWREAFEEEAPTEEEELRYVDRWRRDRLTPLGDDLPEDWRLRYEALVRKLGEAEHPEFASPGVVWVGPTSPAASEDLHSMSIEELFSYLRSWKSSGDFMSHSYEGLGRELTGVIASEPGPFAASSSGFRGLDPTYVRAFFNGLRDATKQGLAFEWSPVLNLSRWVLDQPREVRGRRPEDEAHVARHNLDPDWGWTRKAIAGLLSEGFGTETESRLPYGLRLRAWDVLAPLTEDEEPTPEYEARYGGSNLDPATLSINTTRGEAMHAVVRYATWVREEKEATGEGESVVRWLEEVPEAREVLDRHLEPRVEPSAAVRAVYGWWFPQLAWLDERWVASSVERIFPTEPEQRTLRAAAWGAFLAFTRPHPETFEVLRDEYRRSVELLSSSPSGRWISAKPDERLAEHLMTFYWWGILGLEQRDALLSQFFANAAGELRGRALSFVGLSLHRMGEDVPPNTLARLRQLWNRRLHPHAGEAPLSNKEAAAFGWWFASAKFDDPWLVEQLKLVLPRAHNVDAYDLVLERLASLAASMPADVVDCLRLLLEGDTEGWRIVAFQGVQRRILSAALRSGDPKARKIAEEVINRLGARGQWDLGKLLREAENGATY</sequence>
<name>A0A6J4R2T3_9ACTN</name>
<gene>
    <name evidence="1" type="ORF">AVDCRST_MAG37-3583</name>
</gene>
<organism evidence="1">
    <name type="scientific">uncultured Rubrobacteraceae bacterium</name>
    <dbReference type="NCBI Taxonomy" id="349277"/>
    <lineage>
        <taxon>Bacteria</taxon>
        <taxon>Bacillati</taxon>
        <taxon>Actinomycetota</taxon>
        <taxon>Rubrobacteria</taxon>
        <taxon>Rubrobacterales</taxon>
        <taxon>Rubrobacteraceae</taxon>
        <taxon>environmental samples</taxon>
    </lineage>
</organism>
<evidence type="ECO:0000313" key="1">
    <source>
        <dbReference type="EMBL" id="CAA9459777.1"/>
    </source>
</evidence>
<proteinExistence type="predicted"/>
<dbReference type="AlphaFoldDB" id="A0A6J4R2T3"/>
<reference evidence="1" key="1">
    <citation type="submission" date="2020-02" db="EMBL/GenBank/DDBJ databases">
        <authorList>
            <person name="Meier V. D."/>
        </authorList>
    </citation>
    <scope>NUCLEOTIDE SEQUENCE</scope>
    <source>
        <strain evidence="1">AVDCRST_MAG37</strain>
    </source>
</reference>
<protein>
    <submittedName>
        <fullName evidence="1">Uncharacterized protein</fullName>
    </submittedName>
</protein>
<dbReference type="EMBL" id="CADCVD010000185">
    <property type="protein sequence ID" value="CAA9459777.1"/>
    <property type="molecule type" value="Genomic_DNA"/>
</dbReference>
<accession>A0A6J4R2T3</accession>